<dbReference type="InterPro" id="IPR001005">
    <property type="entry name" value="SANT/Myb"/>
</dbReference>
<evidence type="ECO:0000256" key="5">
    <source>
        <dbReference type="SAM" id="MobiDB-lite"/>
    </source>
</evidence>
<dbReference type="SMART" id="SM00717">
    <property type="entry name" value="SANT"/>
    <property type="match status" value="2"/>
</dbReference>
<dbReference type="OrthoDB" id="2143914at2759"/>
<dbReference type="PROSITE" id="PS50090">
    <property type="entry name" value="MYB_LIKE"/>
    <property type="match status" value="2"/>
</dbReference>
<accession>A0A1J4K0K7</accession>
<dbReference type="PANTHER" id="PTHR46621">
    <property type="entry name" value="SNRNA-ACTIVATING PROTEIN COMPLEX SUBUNIT 4"/>
    <property type="match status" value="1"/>
</dbReference>
<dbReference type="RefSeq" id="XP_068358105.1">
    <property type="nucleotide sequence ID" value="XM_068505528.1"/>
</dbReference>
<dbReference type="Pfam" id="PF00249">
    <property type="entry name" value="Myb_DNA-binding"/>
    <property type="match status" value="2"/>
</dbReference>
<evidence type="ECO:0000313" key="8">
    <source>
        <dbReference type="EMBL" id="OHT04969.1"/>
    </source>
</evidence>
<keyword evidence="4" id="KW-0539">Nucleus</keyword>
<name>A0A1J4K0K7_9EUKA</name>
<evidence type="ECO:0000256" key="3">
    <source>
        <dbReference type="ARBA" id="ARBA00023163"/>
    </source>
</evidence>
<dbReference type="Gene3D" id="1.10.10.60">
    <property type="entry name" value="Homeodomain-like"/>
    <property type="match status" value="2"/>
</dbReference>
<feature type="region of interest" description="Disordered" evidence="5">
    <location>
        <begin position="73"/>
        <end position="105"/>
    </location>
</feature>
<dbReference type="SUPFAM" id="SSF46689">
    <property type="entry name" value="Homeodomain-like"/>
    <property type="match status" value="2"/>
</dbReference>
<dbReference type="EMBL" id="MLAK01000774">
    <property type="protein sequence ID" value="OHT04969.1"/>
    <property type="molecule type" value="Genomic_DNA"/>
</dbReference>
<dbReference type="GO" id="GO:0000978">
    <property type="term" value="F:RNA polymerase II cis-regulatory region sequence-specific DNA binding"/>
    <property type="evidence" value="ECO:0007669"/>
    <property type="project" value="TreeGrafter"/>
</dbReference>
<feature type="domain" description="HTH myb-type" evidence="7">
    <location>
        <begin position="149"/>
        <end position="204"/>
    </location>
</feature>
<dbReference type="PROSITE" id="PS51294">
    <property type="entry name" value="HTH_MYB"/>
    <property type="match status" value="2"/>
</dbReference>
<feature type="domain" description="Myb-like" evidence="6">
    <location>
        <begin position="96"/>
        <end position="148"/>
    </location>
</feature>
<dbReference type="InterPro" id="IPR009057">
    <property type="entry name" value="Homeodomain-like_sf"/>
</dbReference>
<dbReference type="PANTHER" id="PTHR46621:SF1">
    <property type="entry name" value="SNRNA-ACTIVATING PROTEIN COMPLEX SUBUNIT 4"/>
    <property type="match status" value="1"/>
</dbReference>
<feature type="domain" description="HTH myb-type" evidence="7">
    <location>
        <begin position="96"/>
        <end position="146"/>
    </location>
</feature>
<evidence type="ECO:0000256" key="2">
    <source>
        <dbReference type="ARBA" id="ARBA00023125"/>
    </source>
</evidence>
<keyword evidence="3" id="KW-0804">Transcription</keyword>
<dbReference type="GO" id="GO:0019185">
    <property type="term" value="C:snRNA-activating protein complex"/>
    <property type="evidence" value="ECO:0007669"/>
    <property type="project" value="TreeGrafter"/>
</dbReference>
<protein>
    <submittedName>
        <fullName evidence="8">Myb-like DNA-binding domain containing protein</fullName>
    </submittedName>
</protein>
<sequence length="423" mass="47030">MNPGETTILEIGVSYLDELCPSLGPEVKMPLIHAMSSYLSHQATYSQIQGTFLAMIGRTEPIDRLREIVEMPDDPPLIVNENNGDSDDGEDFNANNPRRKTRSWTPQEDTRLLAGIYRYGIDNWTTISVFIGNGRTRAQCCQRWTRGLNPRISKNLWSYEEDLRLVQLVNTYGDKSWTKIASMMGNRSDVQCRYHYHQVMRDMPPLFKKSLNLLVAENGTHQISPEFEQIRSAIEAQLPNRYSLPQFSNPGVNLMQAEQICTPPENSIIDVSGVASPGTNQIQPNNLSSSNLTQMRPALSQPSFAEPINTPHVGQSLDASDGQSTPHLLAQLSDTAISPLSGQFIGQFQLPPANLCSSFSNSSFGTSFSINSNQSDFASSIDQKQGQIKGNNLDRKVKFPPPTEFETSFAGAAQIDSFLKDFM</sequence>
<dbReference type="GO" id="GO:0042795">
    <property type="term" value="P:snRNA transcription by RNA polymerase II"/>
    <property type="evidence" value="ECO:0007669"/>
    <property type="project" value="TreeGrafter"/>
</dbReference>
<dbReference type="GO" id="GO:0001006">
    <property type="term" value="F:RNA polymerase III type 3 promoter sequence-specific DNA binding"/>
    <property type="evidence" value="ECO:0007669"/>
    <property type="project" value="TreeGrafter"/>
</dbReference>
<comment type="caution">
    <text evidence="8">The sequence shown here is derived from an EMBL/GenBank/DDBJ whole genome shotgun (WGS) entry which is preliminary data.</text>
</comment>
<dbReference type="GO" id="GO:0042796">
    <property type="term" value="P:snRNA transcription by RNA polymerase III"/>
    <property type="evidence" value="ECO:0007669"/>
    <property type="project" value="TreeGrafter"/>
</dbReference>
<feature type="domain" description="Myb-like" evidence="6">
    <location>
        <begin position="149"/>
        <end position="200"/>
    </location>
</feature>
<dbReference type="VEuPathDB" id="TrichDB:TRFO_27413"/>
<dbReference type="Proteomes" id="UP000179807">
    <property type="component" value="Unassembled WGS sequence"/>
</dbReference>
<dbReference type="InterPro" id="IPR017930">
    <property type="entry name" value="Myb_dom"/>
</dbReference>
<evidence type="ECO:0000256" key="1">
    <source>
        <dbReference type="ARBA" id="ARBA00023015"/>
    </source>
</evidence>
<keyword evidence="1" id="KW-0805">Transcription regulation</keyword>
<dbReference type="InterPro" id="IPR051575">
    <property type="entry name" value="Myb-like_DNA-bd"/>
</dbReference>
<evidence type="ECO:0000259" key="7">
    <source>
        <dbReference type="PROSITE" id="PS51294"/>
    </source>
</evidence>
<feature type="region of interest" description="Disordered" evidence="5">
    <location>
        <begin position="302"/>
        <end position="324"/>
    </location>
</feature>
<proteinExistence type="predicted"/>
<gene>
    <name evidence="8" type="ORF">TRFO_27413</name>
</gene>
<dbReference type="GeneID" id="94840232"/>
<keyword evidence="9" id="KW-1185">Reference proteome</keyword>
<dbReference type="AlphaFoldDB" id="A0A1J4K0K7"/>
<evidence type="ECO:0000313" key="9">
    <source>
        <dbReference type="Proteomes" id="UP000179807"/>
    </source>
</evidence>
<organism evidence="8 9">
    <name type="scientific">Tritrichomonas foetus</name>
    <dbReference type="NCBI Taxonomy" id="1144522"/>
    <lineage>
        <taxon>Eukaryota</taxon>
        <taxon>Metamonada</taxon>
        <taxon>Parabasalia</taxon>
        <taxon>Tritrichomonadida</taxon>
        <taxon>Tritrichomonadidae</taxon>
        <taxon>Tritrichomonas</taxon>
    </lineage>
</organism>
<evidence type="ECO:0000259" key="6">
    <source>
        <dbReference type="PROSITE" id="PS50090"/>
    </source>
</evidence>
<dbReference type="CDD" id="cd00167">
    <property type="entry name" value="SANT"/>
    <property type="match status" value="2"/>
</dbReference>
<evidence type="ECO:0000256" key="4">
    <source>
        <dbReference type="ARBA" id="ARBA00023242"/>
    </source>
</evidence>
<reference evidence="8" key="1">
    <citation type="submission" date="2016-10" db="EMBL/GenBank/DDBJ databases">
        <authorList>
            <person name="Benchimol M."/>
            <person name="Almeida L.G."/>
            <person name="Vasconcelos A.T."/>
            <person name="Perreira-Neves A."/>
            <person name="Rosa I.A."/>
            <person name="Tasca T."/>
            <person name="Bogo M.R."/>
            <person name="de Souza W."/>
        </authorList>
    </citation>
    <scope>NUCLEOTIDE SEQUENCE [LARGE SCALE GENOMIC DNA]</scope>
    <source>
        <strain evidence="8">K</strain>
    </source>
</reference>
<keyword evidence="2" id="KW-0238">DNA-binding</keyword>